<gene>
    <name evidence="5" type="primary">tusD</name>
    <name evidence="5" type="ORF">RS130_14740</name>
</gene>
<dbReference type="SUPFAM" id="SSF75169">
    <property type="entry name" value="DsrEFH-like"/>
    <property type="match status" value="1"/>
</dbReference>
<evidence type="ECO:0000256" key="1">
    <source>
        <dbReference type="ARBA" id="ARBA00004496"/>
    </source>
</evidence>
<evidence type="ECO:0000313" key="5">
    <source>
        <dbReference type="EMBL" id="MDU0354993.1"/>
    </source>
</evidence>
<evidence type="ECO:0000256" key="4">
    <source>
        <dbReference type="ARBA" id="ARBA00022679"/>
    </source>
</evidence>
<proteinExistence type="inferred from homology"/>
<dbReference type="Proteomes" id="UP001247805">
    <property type="component" value="Unassembled WGS sequence"/>
</dbReference>
<protein>
    <submittedName>
        <fullName evidence="5">Sulfurtransferase complex subunit TusD</fullName>
    </submittedName>
</protein>
<accession>A0ABU3SYB7</accession>
<evidence type="ECO:0000313" key="6">
    <source>
        <dbReference type="Proteomes" id="UP001247805"/>
    </source>
</evidence>
<dbReference type="RefSeq" id="WP_316026554.1">
    <property type="nucleotide sequence ID" value="NZ_JAWDIO010000002.1"/>
</dbReference>
<keyword evidence="3" id="KW-0963">Cytoplasm</keyword>
<dbReference type="Pfam" id="PF02635">
    <property type="entry name" value="DsrE"/>
    <property type="match status" value="1"/>
</dbReference>
<keyword evidence="4" id="KW-0808">Transferase</keyword>
<reference evidence="5 6" key="1">
    <citation type="submission" date="2023-10" db="EMBL/GenBank/DDBJ databases">
        <title>Glaciecola aquimarina strain GGW-M5 nov., isolated from a coastal seawater.</title>
        <authorList>
            <person name="Bayburt H."/>
            <person name="Kim J.M."/>
            <person name="Choi B.J."/>
            <person name="Jeon C.O."/>
        </authorList>
    </citation>
    <scope>NUCLEOTIDE SEQUENCE [LARGE SCALE GENOMIC DNA]</scope>
    <source>
        <strain evidence="5 6">KCTC 32108</strain>
    </source>
</reference>
<dbReference type="InterPro" id="IPR017463">
    <property type="entry name" value="Sulphur_relay_TusD/DsrE"/>
</dbReference>
<dbReference type="EMBL" id="JAWDIO010000002">
    <property type="protein sequence ID" value="MDU0354993.1"/>
    <property type="molecule type" value="Genomic_DNA"/>
</dbReference>
<evidence type="ECO:0000256" key="2">
    <source>
        <dbReference type="ARBA" id="ARBA00007067"/>
    </source>
</evidence>
<dbReference type="PANTHER" id="PTHR34874:SF3">
    <property type="entry name" value="SULFURTRANSFERASE TUSD"/>
    <property type="match status" value="1"/>
</dbReference>
<dbReference type="InterPro" id="IPR027396">
    <property type="entry name" value="DsrEFH-like"/>
</dbReference>
<dbReference type="NCBIfam" id="NF001237">
    <property type="entry name" value="PRK00207.1"/>
    <property type="match status" value="1"/>
</dbReference>
<comment type="subcellular location">
    <subcellularLocation>
        <location evidence="1">Cytoplasm</location>
    </subcellularLocation>
</comment>
<dbReference type="InterPro" id="IPR003787">
    <property type="entry name" value="Sulphur_relay_DsrE/F-like"/>
</dbReference>
<keyword evidence="6" id="KW-1185">Reference proteome</keyword>
<dbReference type="NCBIfam" id="TIGR03012">
    <property type="entry name" value="sulf_tusD_dsrE"/>
    <property type="match status" value="1"/>
</dbReference>
<sequence>MFFYGTFALSISLKITLFNTMALFTILVTSAPHSQQNAYTAYRFTKAALAAKHQVNGIFFYGNGTLNGSALQVISAAEFNLHQAWVELAIEYAVPLMVCVTAASKRGITSQQDAQESDQQHYSLSTHFESVGLGELATLISQSDRLVQF</sequence>
<evidence type="ECO:0000256" key="3">
    <source>
        <dbReference type="ARBA" id="ARBA00022490"/>
    </source>
</evidence>
<dbReference type="Gene3D" id="3.40.1260.10">
    <property type="entry name" value="DsrEFH-like"/>
    <property type="match status" value="1"/>
</dbReference>
<dbReference type="PANTHER" id="PTHR34874">
    <property type="entry name" value="PROTEIN YCHN"/>
    <property type="match status" value="1"/>
</dbReference>
<name>A0ABU3SYB7_9ALTE</name>
<comment type="caution">
    <text evidence="5">The sequence shown here is derived from an EMBL/GenBank/DDBJ whole genome shotgun (WGS) entry which is preliminary data.</text>
</comment>
<organism evidence="5 6">
    <name type="scientific">Paraglaciecola aquimarina</name>
    <dbReference type="NCBI Taxonomy" id="1235557"/>
    <lineage>
        <taxon>Bacteria</taxon>
        <taxon>Pseudomonadati</taxon>
        <taxon>Pseudomonadota</taxon>
        <taxon>Gammaproteobacteria</taxon>
        <taxon>Alteromonadales</taxon>
        <taxon>Alteromonadaceae</taxon>
        <taxon>Paraglaciecola</taxon>
    </lineage>
</organism>
<comment type="similarity">
    <text evidence="2">Belongs to the DsrE/TusD family.</text>
</comment>